<dbReference type="InterPro" id="IPR051023">
    <property type="entry name" value="PP2A_Regulatory_Subunit_A"/>
</dbReference>
<evidence type="ECO:0000259" key="5">
    <source>
        <dbReference type="Pfam" id="PF22956"/>
    </source>
</evidence>
<proteinExistence type="inferred from homology"/>
<dbReference type="Pfam" id="PF22956">
    <property type="entry name" value="VPS15-like_hel"/>
    <property type="match status" value="2"/>
</dbReference>
<feature type="domain" description="Phosphatase 2A Regulatory Subunit A helical" evidence="5">
    <location>
        <begin position="77"/>
        <end position="260"/>
    </location>
</feature>
<name>A0A151ZIJ5_TIELA</name>
<feature type="repeat" description="HEAT" evidence="3">
    <location>
        <begin position="310"/>
        <end position="348"/>
    </location>
</feature>
<dbReference type="InterPro" id="IPR021133">
    <property type="entry name" value="HEAT_type_2"/>
</dbReference>
<dbReference type="InterPro" id="IPR055231">
    <property type="entry name" value="2AA_helical"/>
</dbReference>
<dbReference type="GO" id="GO:0005829">
    <property type="term" value="C:cytosol"/>
    <property type="evidence" value="ECO:0007669"/>
    <property type="project" value="TreeGrafter"/>
</dbReference>
<dbReference type="FunFam" id="1.25.10.10:FF:000062">
    <property type="entry name" value="Serine/threonine-protein phosphatase 2A regulatory subunit A alpha isoform"/>
    <property type="match status" value="1"/>
</dbReference>
<dbReference type="STRING" id="361077.A0A151ZIJ5"/>
<keyword evidence="1" id="KW-0677">Repeat</keyword>
<dbReference type="PANTHER" id="PTHR10648:SF4">
    <property type="entry name" value="PROTEIN PHOSPHATASE 2 (FORMERLY 2A), REGULATORY SUBUNIT A, BETA ISOFORM-RELATED"/>
    <property type="match status" value="1"/>
</dbReference>
<dbReference type="Pfam" id="PF22646">
    <property type="entry name" value="PPP2R1A-like_HEAT"/>
    <property type="match status" value="1"/>
</dbReference>
<dbReference type="InterPro" id="IPR011989">
    <property type="entry name" value="ARM-like"/>
</dbReference>
<feature type="repeat" description="HEAT" evidence="3">
    <location>
        <begin position="349"/>
        <end position="387"/>
    </location>
</feature>
<dbReference type="InParanoid" id="A0A151ZIJ5"/>
<keyword evidence="7" id="KW-1185">Reference proteome</keyword>
<comment type="similarity">
    <text evidence="2">Belongs to the phosphatase 2A regulatory subunit A family.</text>
</comment>
<evidence type="ECO:0000313" key="7">
    <source>
        <dbReference type="Proteomes" id="UP000076078"/>
    </source>
</evidence>
<dbReference type="SUPFAM" id="SSF48371">
    <property type="entry name" value="ARM repeat"/>
    <property type="match status" value="1"/>
</dbReference>
<feature type="repeat" description="HEAT" evidence="3">
    <location>
        <begin position="232"/>
        <end position="270"/>
    </location>
</feature>
<dbReference type="Proteomes" id="UP000076078">
    <property type="component" value="Unassembled WGS sequence"/>
</dbReference>
<feature type="domain" description="Phosphatase 2A Regulatory Subunit A helical" evidence="5">
    <location>
        <begin position="344"/>
        <end position="515"/>
    </location>
</feature>
<feature type="repeat" description="HEAT" evidence="3">
    <location>
        <begin position="388"/>
        <end position="426"/>
    </location>
</feature>
<feature type="repeat" description="HEAT" evidence="3">
    <location>
        <begin position="77"/>
        <end position="114"/>
    </location>
</feature>
<dbReference type="EMBL" id="LODT01000025">
    <property type="protein sequence ID" value="KYQ93812.1"/>
    <property type="molecule type" value="Genomic_DNA"/>
</dbReference>
<dbReference type="InterPro" id="IPR054573">
    <property type="entry name" value="PP2A/SF3B1-like_HEAT"/>
</dbReference>
<evidence type="ECO:0000259" key="4">
    <source>
        <dbReference type="Pfam" id="PF22646"/>
    </source>
</evidence>
<accession>A0A151ZIJ5</accession>
<dbReference type="PANTHER" id="PTHR10648">
    <property type="entry name" value="SERINE/THREONINE-PROTEIN PHOSPHATASE PP2A 65 KDA REGULATORY SUBUNIT"/>
    <property type="match status" value="1"/>
</dbReference>
<feature type="repeat" description="HEAT" evidence="3">
    <location>
        <begin position="1"/>
        <end position="37"/>
    </location>
</feature>
<dbReference type="Gene3D" id="1.25.10.10">
    <property type="entry name" value="Leucine-rich Repeat Variant"/>
    <property type="match status" value="1"/>
</dbReference>
<dbReference type="AlphaFoldDB" id="A0A151ZIJ5"/>
<evidence type="ECO:0000256" key="1">
    <source>
        <dbReference type="ARBA" id="ARBA00022737"/>
    </source>
</evidence>
<feature type="repeat" description="HEAT" evidence="3">
    <location>
        <begin position="505"/>
        <end position="543"/>
    </location>
</feature>
<feature type="repeat" description="HEAT" evidence="3">
    <location>
        <begin position="154"/>
        <end position="192"/>
    </location>
</feature>
<reference evidence="6 7" key="1">
    <citation type="submission" date="2015-12" db="EMBL/GenBank/DDBJ databases">
        <title>Dictyostelia acquired genes for synthesis and detection of signals that induce cell-type specialization by lateral gene transfer from prokaryotes.</title>
        <authorList>
            <person name="Gloeckner G."/>
            <person name="Schaap P."/>
        </authorList>
    </citation>
    <scope>NUCLEOTIDE SEQUENCE [LARGE SCALE GENOMIC DNA]</scope>
    <source>
        <strain evidence="6 7">TK</strain>
    </source>
</reference>
<protein>
    <submittedName>
        <fullName evidence="6">Protein phosphatase 2A scaffold subunit</fullName>
    </submittedName>
</protein>
<organism evidence="6 7">
    <name type="scientific">Tieghemostelium lacteum</name>
    <name type="common">Slime mold</name>
    <name type="synonym">Dictyostelium lacteum</name>
    <dbReference type="NCBI Taxonomy" id="361077"/>
    <lineage>
        <taxon>Eukaryota</taxon>
        <taxon>Amoebozoa</taxon>
        <taxon>Evosea</taxon>
        <taxon>Eumycetozoa</taxon>
        <taxon>Dictyostelia</taxon>
        <taxon>Dictyosteliales</taxon>
        <taxon>Raperosteliaceae</taxon>
        <taxon>Tieghemostelium</taxon>
    </lineage>
</organism>
<dbReference type="OMA" id="NRVEAMQ"/>
<dbReference type="OrthoDB" id="340346at2759"/>
<dbReference type="InterPro" id="IPR016024">
    <property type="entry name" value="ARM-type_fold"/>
</dbReference>
<feature type="domain" description="Phosphatase PP2A regulatory subunit A/Splicing factor 3B subunit 1-like HEAT repeat" evidence="4">
    <location>
        <begin position="264"/>
        <end position="341"/>
    </location>
</feature>
<evidence type="ECO:0000256" key="3">
    <source>
        <dbReference type="PROSITE-ProRule" id="PRU00103"/>
    </source>
</evidence>
<dbReference type="GO" id="GO:0000159">
    <property type="term" value="C:protein phosphatase type 2A complex"/>
    <property type="evidence" value="ECO:0007669"/>
    <property type="project" value="TreeGrafter"/>
</dbReference>
<dbReference type="GO" id="GO:0005634">
    <property type="term" value="C:nucleus"/>
    <property type="evidence" value="ECO:0007669"/>
    <property type="project" value="UniProtKB-ARBA"/>
</dbReference>
<dbReference type="GO" id="GO:0019888">
    <property type="term" value="F:protein phosphatase regulator activity"/>
    <property type="evidence" value="ECO:0007669"/>
    <property type="project" value="TreeGrafter"/>
</dbReference>
<evidence type="ECO:0000313" key="6">
    <source>
        <dbReference type="EMBL" id="KYQ93812.1"/>
    </source>
</evidence>
<sequence length="574" mass="63946">MILIDELKNDDIQLRLNSIRKLQSIAKALGPDRTRAELIPYLQDSVLEDEDEVLVALCEELGKLTDFIGGPEHSTCLLPPLEVLAGAEEVVVREKAVESLCKIAQEITNSAFEDIFIHVLFRLSKADWFTSKTSACGLFTISYGRANAEFKKSLRKTFIQLCHDDTPMVRRAAASALGNFAKQIEKEAVKSEILPLFQTLSNDEQDSVRLLGVENCALIGSMLTQEENIHLILPVIKSCSLDKSWRVRFMVARLFKELCEAVGPEITKSELVQAFVKLLKDTEAEVRTEASLRITDVCGLLPKDTCIRTILPCINDLVGDGSQHVRAALAQVIMGLAPIFGKEDTNTHLVELFKKLLVDDFPDVRLNIISKLDLVSKVIGIESLSKSLLPSIVDLAEDHQWRVRLAIIDYIPLLATQLGVEFFDEKLSSLCMTWLGDPVYSIREAATSNLKKLTEVFGVDWAKNNIIPKVLSLHTHPNYLYRMTTLFSISVLSSVVGGDVISGSMLPLLSKMVTDKVPNIRFNVAKTLQTVIPLLDSTIVQQRVKPLLIKLQEDSDKDVKFYATQALQLCNLTS</sequence>
<evidence type="ECO:0000256" key="2">
    <source>
        <dbReference type="ARBA" id="ARBA00038332"/>
    </source>
</evidence>
<dbReference type="PROSITE" id="PS50077">
    <property type="entry name" value="HEAT_REPEAT"/>
    <property type="match status" value="9"/>
</dbReference>
<feature type="repeat" description="HEAT" evidence="3">
    <location>
        <begin position="193"/>
        <end position="231"/>
    </location>
</feature>
<comment type="caution">
    <text evidence="6">The sequence shown here is derived from an EMBL/GenBank/DDBJ whole genome shotgun (WGS) entry which is preliminary data.</text>
</comment>
<gene>
    <name evidence="6" type="ORF">DLAC_05210</name>
</gene>